<evidence type="ECO:0000313" key="2">
    <source>
        <dbReference type="Proteomes" id="UP001207468"/>
    </source>
</evidence>
<keyword evidence="2" id="KW-1185">Reference proteome</keyword>
<comment type="caution">
    <text evidence="1">The sequence shown here is derived from an EMBL/GenBank/DDBJ whole genome shotgun (WGS) entry which is preliminary data.</text>
</comment>
<dbReference type="EMBL" id="JAGFNK010000003">
    <property type="protein sequence ID" value="KAI9513038.1"/>
    <property type="molecule type" value="Genomic_DNA"/>
</dbReference>
<protein>
    <submittedName>
        <fullName evidence="1">Uncharacterized protein</fullName>
    </submittedName>
</protein>
<accession>A0ACC0UNA3</accession>
<organism evidence="1 2">
    <name type="scientific">Russula earlei</name>
    <dbReference type="NCBI Taxonomy" id="71964"/>
    <lineage>
        <taxon>Eukaryota</taxon>
        <taxon>Fungi</taxon>
        <taxon>Dikarya</taxon>
        <taxon>Basidiomycota</taxon>
        <taxon>Agaricomycotina</taxon>
        <taxon>Agaricomycetes</taxon>
        <taxon>Russulales</taxon>
        <taxon>Russulaceae</taxon>
        <taxon>Russula</taxon>
    </lineage>
</organism>
<reference evidence="1" key="1">
    <citation type="submission" date="2021-03" db="EMBL/GenBank/DDBJ databases">
        <title>Evolutionary priming and transition to the ectomycorrhizal habit in an iconic lineage of mushroom-forming fungi: is preadaptation a requirement?</title>
        <authorList>
            <consortium name="DOE Joint Genome Institute"/>
            <person name="Looney B.P."/>
            <person name="Miyauchi S."/>
            <person name="Morin E."/>
            <person name="Drula E."/>
            <person name="Courty P.E."/>
            <person name="Chicoki N."/>
            <person name="Fauchery L."/>
            <person name="Kohler A."/>
            <person name="Kuo A."/>
            <person name="LaButti K."/>
            <person name="Pangilinan J."/>
            <person name="Lipzen A."/>
            <person name="Riley R."/>
            <person name="Andreopoulos W."/>
            <person name="He G."/>
            <person name="Johnson J."/>
            <person name="Barry K.W."/>
            <person name="Grigoriev I.V."/>
            <person name="Nagy L."/>
            <person name="Hibbett D."/>
            <person name="Henrissat B."/>
            <person name="Matheny P.B."/>
            <person name="Labbe J."/>
            <person name="Martin A.F."/>
        </authorList>
    </citation>
    <scope>NUCLEOTIDE SEQUENCE</scope>
    <source>
        <strain evidence="1">BPL698</strain>
    </source>
</reference>
<sequence length="250" mass="28420">MPRVAAHFNHRENFTDVGNGKWLCNICKAEVMTVKQAVTHEGSAQHQSRAEAYGLHASSSAVRKLTSEILSNLRRAEQERSHWTDLSPNLVSFWRRGLAAAERGEEAESMHDFLDKMEEELANRRGDWSSSPVEDDGWGWGAPAEDWTPTPDVWASGWDNPVAEVPAKVQHVHHRGEGSSGITSMHREGSMFDGDEAHDDNDTTSFVENFLQRHAVDARRKERMRSFYEMPTDQKIRKIQEVIRDLRGQS</sequence>
<dbReference type="Proteomes" id="UP001207468">
    <property type="component" value="Unassembled WGS sequence"/>
</dbReference>
<name>A0ACC0UNA3_9AGAM</name>
<proteinExistence type="predicted"/>
<gene>
    <name evidence="1" type="ORF">F5148DRAFT_1158267</name>
</gene>
<evidence type="ECO:0000313" key="1">
    <source>
        <dbReference type="EMBL" id="KAI9513038.1"/>
    </source>
</evidence>